<dbReference type="InterPro" id="IPR025164">
    <property type="entry name" value="Toastrack_DUF4097"/>
</dbReference>
<sequence length="232" mass="23002">MLKVDDGSMSWVRGAGLAVIVAVALAGCGTGGDRTSASSSYEVAETVTALRVDGHGGDIRIVTGSGPIKVTETMRYGAEKPVSRHSVSDGKLLLQSDRCDVDGVCTVDYKIQIPGTLTAKLSSGGGAVEVTGVGAPVDIDSGGGTVVVGKLSANLTVKSSGGAVEAGLSAEPESVTVDTSGGGARITLPGGPYAVEADSGGGPRDVSVETDDTSVHKVTVRTSGGDITIRAA</sequence>
<dbReference type="Pfam" id="PF13349">
    <property type="entry name" value="DUF4097"/>
    <property type="match status" value="1"/>
</dbReference>
<dbReference type="Proteomes" id="UP001523216">
    <property type="component" value="Unassembled WGS sequence"/>
</dbReference>
<gene>
    <name evidence="2" type="ORF">LXN57_34930</name>
</gene>
<dbReference type="EMBL" id="JAMQOL010000051">
    <property type="protein sequence ID" value="MCM4082776.1"/>
    <property type="molecule type" value="Genomic_DNA"/>
</dbReference>
<accession>A0ABT0Y9Q7</accession>
<organism evidence="2 3">
    <name type="scientific">Paractinoplanes hotanensis</name>
    <dbReference type="NCBI Taxonomy" id="2906497"/>
    <lineage>
        <taxon>Bacteria</taxon>
        <taxon>Bacillati</taxon>
        <taxon>Actinomycetota</taxon>
        <taxon>Actinomycetes</taxon>
        <taxon>Micromonosporales</taxon>
        <taxon>Micromonosporaceae</taxon>
        <taxon>Paractinoplanes</taxon>
    </lineage>
</organism>
<evidence type="ECO:0000313" key="3">
    <source>
        <dbReference type="Proteomes" id="UP001523216"/>
    </source>
</evidence>
<dbReference type="Gene3D" id="2.160.20.120">
    <property type="match status" value="1"/>
</dbReference>
<keyword evidence="3" id="KW-1185">Reference proteome</keyword>
<dbReference type="RefSeq" id="WP_251802514.1">
    <property type="nucleotide sequence ID" value="NZ_JAMQOL010000051.1"/>
</dbReference>
<evidence type="ECO:0000313" key="2">
    <source>
        <dbReference type="EMBL" id="MCM4082776.1"/>
    </source>
</evidence>
<comment type="caution">
    <text evidence="2">The sequence shown here is derived from an EMBL/GenBank/DDBJ whole genome shotgun (WGS) entry which is preliminary data.</text>
</comment>
<reference evidence="2 3" key="1">
    <citation type="submission" date="2022-06" db="EMBL/GenBank/DDBJ databases">
        <title>Actinoplanes abujensis sp. nov., isolated from Nigerian arid soil.</title>
        <authorList>
            <person name="Ding P."/>
        </authorList>
    </citation>
    <scope>NUCLEOTIDE SEQUENCE [LARGE SCALE GENOMIC DNA]</scope>
    <source>
        <strain evidence="3">TRM88002</strain>
    </source>
</reference>
<name>A0ABT0Y9Q7_9ACTN</name>
<protein>
    <submittedName>
        <fullName evidence="2">DUF4097 domain-containing protein</fullName>
    </submittedName>
</protein>
<proteinExistence type="predicted"/>
<evidence type="ECO:0000259" key="1">
    <source>
        <dbReference type="Pfam" id="PF13349"/>
    </source>
</evidence>
<dbReference type="PROSITE" id="PS51257">
    <property type="entry name" value="PROKAR_LIPOPROTEIN"/>
    <property type="match status" value="1"/>
</dbReference>
<feature type="domain" description="DUF4097" evidence="1">
    <location>
        <begin position="58"/>
        <end position="230"/>
    </location>
</feature>